<feature type="transmembrane region" description="Helical" evidence="8">
    <location>
        <begin position="151"/>
        <end position="170"/>
    </location>
</feature>
<evidence type="ECO:0000256" key="3">
    <source>
        <dbReference type="ARBA" id="ARBA00022676"/>
    </source>
</evidence>
<accession>A0A6G6WIT2</accession>
<dbReference type="Proteomes" id="UP000502996">
    <property type="component" value="Chromosome"/>
</dbReference>
<dbReference type="RefSeq" id="WP_165237230.1">
    <property type="nucleotide sequence ID" value="NZ_CP049257.1"/>
</dbReference>
<evidence type="ECO:0000256" key="8">
    <source>
        <dbReference type="SAM" id="Phobius"/>
    </source>
</evidence>
<keyword evidence="5 8" id="KW-0812">Transmembrane</keyword>
<keyword evidence="6 8" id="KW-1133">Transmembrane helix</keyword>
<protein>
    <submittedName>
        <fullName evidence="10">Glycosyltransferase family 39 protein</fullName>
    </submittedName>
</protein>
<dbReference type="GO" id="GO:0016763">
    <property type="term" value="F:pentosyltransferase activity"/>
    <property type="evidence" value="ECO:0007669"/>
    <property type="project" value="TreeGrafter"/>
</dbReference>
<feature type="domain" description="Glycosyltransferase RgtA/B/C/D-like" evidence="9">
    <location>
        <begin position="11"/>
        <end position="123"/>
    </location>
</feature>
<dbReference type="InterPro" id="IPR050297">
    <property type="entry name" value="LipidA_mod_glycosyltrf_83"/>
</dbReference>
<dbReference type="InterPro" id="IPR038731">
    <property type="entry name" value="RgtA/B/C-like"/>
</dbReference>
<feature type="transmembrane region" description="Helical" evidence="8">
    <location>
        <begin position="105"/>
        <end position="123"/>
    </location>
</feature>
<evidence type="ECO:0000259" key="9">
    <source>
        <dbReference type="Pfam" id="PF13231"/>
    </source>
</evidence>
<evidence type="ECO:0000256" key="5">
    <source>
        <dbReference type="ARBA" id="ARBA00022692"/>
    </source>
</evidence>
<keyword evidence="4 10" id="KW-0808">Transferase</keyword>
<dbReference type="GO" id="GO:0005886">
    <property type="term" value="C:plasma membrane"/>
    <property type="evidence" value="ECO:0007669"/>
    <property type="project" value="UniProtKB-SubCell"/>
</dbReference>
<evidence type="ECO:0000256" key="4">
    <source>
        <dbReference type="ARBA" id="ARBA00022679"/>
    </source>
</evidence>
<dbReference type="GO" id="GO:0009103">
    <property type="term" value="P:lipopolysaccharide biosynthetic process"/>
    <property type="evidence" value="ECO:0007669"/>
    <property type="project" value="UniProtKB-ARBA"/>
</dbReference>
<feature type="transmembrane region" description="Helical" evidence="8">
    <location>
        <begin position="62"/>
        <end position="93"/>
    </location>
</feature>
<comment type="subcellular location">
    <subcellularLocation>
        <location evidence="1">Cell membrane</location>
        <topology evidence="1">Multi-pass membrane protein</topology>
    </subcellularLocation>
</comment>
<keyword evidence="7 8" id="KW-0472">Membrane</keyword>
<feature type="transmembrane region" description="Helical" evidence="8">
    <location>
        <begin position="205"/>
        <end position="223"/>
    </location>
</feature>
<reference evidence="10 11" key="1">
    <citation type="submission" date="2020-02" db="EMBL/GenBank/DDBJ databases">
        <title>Full genome sequence of Nocardioides sp. R-3366.</title>
        <authorList>
            <person name="Im W.-T."/>
        </authorList>
    </citation>
    <scope>NUCLEOTIDE SEQUENCE [LARGE SCALE GENOMIC DNA]</scope>
    <source>
        <strain evidence="10 11">R-3366</strain>
    </source>
</reference>
<sequence length="393" mass="42364">MQYARLLGAARRGQVLTAAVVASSVVVMALGHRLSTATFDTLAWTAVLVLVTQALVDDRPRLWLVAGVVAGVGLNNKHAVVFLLFGVLVALALDPIHRPVLRTRWPWLAGLVAAVMWVPNLVWQAQHGWPVLDLSADIADEYGGVGGRVQLVVQAVLIFSPLMFLVWARGLGALLRDARWRAVRLPAYVFVVVLVVFLVTGGKAYYLAGAIVPLLAAGCTWVAERWPSHADELGFVLALSAVVAWPALVPVLPAATYAGSFYPSIDDDQPETIGWPTYAAQVRDVVRDLPDAAVVFTGNYGEGGAFEWYGVGAPVYSGHNGWRDWGPPPDGAAPVVVVGFDPDDADFTGCEQRTTLHNRYGLDNEEEGLPVWVCDGPAGSWSSVWARLVHYDA</sequence>
<dbReference type="PANTHER" id="PTHR33908">
    <property type="entry name" value="MANNOSYLTRANSFERASE YKCB-RELATED"/>
    <property type="match status" value="1"/>
</dbReference>
<name>A0A6G6WIT2_9ACTN</name>
<gene>
    <name evidence="10" type="ORF">G5V58_21840</name>
</gene>
<organism evidence="10 11">
    <name type="scientific">Nocardioides anomalus</name>
    <dbReference type="NCBI Taxonomy" id="2712223"/>
    <lineage>
        <taxon>Bacteria</taxon>
        <taxon>Bacillati</taxon>
        <taxon>Actinomycetota</taxon>
        <taxon>Actinomycetes</taxon>
        <taxon>Propionibacteriales</taxon>
        <taxon>Nocardioidaceae</taxon>
        <taxon>Nocardioides</taxon>
    </lineage>
</organism>
<feature type="transmembrane region" description="Helical" evidence="8">
    <location>
        <begin position="182"/>
        <end position="199"/>
    </location>
</feature>
<keyword evidence="11" id="KW-1185">Reference proteome</keyword>
<dbReference type="KEGG" id="nano:G5V58_21840"/>
<dbReference type="EMBL" id="CP049257">
    <property type="protein sequence ID" value="QIG45053.1"/>
    <property type="molecule type" value="Genomic_DNA"/>
</dbReference>
<dbReference type="AlphaFoldDB" id="A0A6G6WIT2"/>
<evidence type="ECO:0000256" key="1">
    <source>
        <dbReference type="ARBA" id="ARBA00004651"/>
    </source>
</evidence>
<evidence type="ECO:0000256" key="6">
    <source>
        <dbReference type="ARBA" id="ARBA00022989"/>
    </source>
</evidence>
<dbReference type="Pfam" id="PF13231">
    <property type="entry name" value="PMT_2"/>
    <property type="match status" value="1"/>
</dbReference>
<evidence type="ECO:0000256" key="2">
    <source>
        <dbReference type="ARBA" id="ARBA00022475"/>
    </source>
</evidence>
<evidence type="ECO:0000313" key="11">
    <source>
        <dbReference type="Proteomes" id="UP000502996"/>
    </source>
</evidence>
<proteinExistence type="predicted"/>
<evidence type="ECO:0000256" key="7">
    <source>
        <dbReference type="ARBA" id="ARBA00023136"/>
    </source>
</evidence>
<feature type="transmembrane region" description="Helical" evidence="8">
    <location>
        <begin position="235"/>
        <end position="255"/>
    </location>
</feature>
<dbReference type="PANTHER" id="PTHR33908:SF11">
    <property type="entry name" value="MEMBRANE PROTEIN"/>
    <property type="match status" value="1"/>
</dbReference>
<keyword evidence="3" id="KW-0328">Glycosyltransferase</keyword>
<feature type="transmembrane region" description="Helical" evidence="8">
    <location>
        <begin position="12"/>
        <end position="30"/>
    </location>
</feature>
<evidence type="ECO:0000313" key="10">
    <source>
        <dbReference type="EMBL" id="QIG45053.1"/>
    </source>
</evidence>
<keyword evidence="2" id="KW-1003">Cell membrane</keyword>